<dbReference type="Proteomes" id="UP000236893">
    <property type="component" value="Unassembled WGS sequence"/>
</dbReference>
<gene>
    <name evidence="1" type="ORF">C3K47_07645</name>
</gene>
<dbReference type="OrthoDB" id="1132102at2"/>
<proteinExistence type="predicted"/>
<dbReference type="AlphaFoldDB" id="A0A2S5A3P4"/>
<evidence type="ECO:0008006" key="3">
    <source>
        <dbReference type="Google" id="ProtNLM"/>
    </source>
</evidence>
<evidence type="ECO:0000313" key="2">
    <source>
        <dbReference type="Proteomes" id="UP000236893"/>
    </source>
</evidence>
<protein>
    <recommendedName>
        <fullName evidence="3">Thiamine pyrophosphokinase</fullName>
    </recommendedName>
</protein>
<sequence>MSSHHVVREKQEPALIILSYNNFDDEYLGQLLEWSPVVFVFENELENLLSKEIKVDGVFTIMDKEIDSLQEFTKVIPLASNTLEEALRYLIEDEFPSVNIIAETSELQSLQPFLNQIDIVLLQDDIKVFPVKDKLEKWYPANEKITIIDFNIDNQYFITGAIQIENNCFETENNGIVTFSAAKSPIFVIEKLT</sequence>
<name>A0A2S5A3P4_9SPHI</name>
<evidence type="ECO:0000313" key="1">
    <source>
        <dbReference type="EMBL" id="POY36929.1"/>
    </source>
</evidence>
<accession>A0A2S5A3P4</accession>
<dbReference type="RefSeq" id="WP_103788539.1">
    <property type="nucleotide sequence ID" value="NZ_PQVF01000005.1"/>
</dbReference>
<reference evidence="1 2" key="1">
    <citation type="submission" date="2018-01" db="EMBL/GenBank/DDBJ databases">
        <authorList>
            <person name="Gaut B.S."/>
            <person name="Morton B.R."/>
            <person name="Clegg M.T."/>
            <person name="Duvall M.R."/>
        </authorList>
    </citation>
    <scope>NUCLEOTIDE SEQUENCE [LARGE SCALE GENOMIC DNA]</scope>
    <source>
        <strain evidence="1 2">HR-AV</strain>
    </source>
</reference>
<comment type="caution">
    <text evidence="1">The sequence shown here is derived from an EMBL/GenBank/DDBJ whole genome shotgun (WGS) entry which is preliminary data.</text>
</comment>
<organism evidence="1 2">
    <name type="scientific">Solitalea longa</name>
    <dbReference type="NCBI Taxonomy" id="2079460"/>
    <lineage>
        <taxon>Bacteria</taxon>
        <taxon>Pseudomonadati</taxon>
        <taxon>Bacteroidota</taxon>
        <taxon>Sphingobacteriia</taxon>
        <taxon>Sphingobacteriales</taxon>
        <taxon>Sphingobacteriaceae</taxon>
        <taxon>Solitalea</taxon>
    </lineage>
</organism>
<dbReference type="EMBL" id="PQVF01000005">
    <property type="protein sequence ID" value="POY36929.1"/>
    <property type="molecule type" value="Genomic_DNA"/>
</dbReference>
<keyword evidence="2" id="KW-1185">Reference proteome</keyword>